<evidence type="ECO:0000313" key="4">
    <source>
        <dbReference type="Proteomes" id="UP001444071"/>
    </source>
</evidence>
<dbReference type="SUPFAM" id="SSF49723">
    <property type="entry name" value="Lipase/lipooxygenase domain (PLAT/LH2 domain)"/>
    <property type="match status" value="10"/>
</dbReference>
<feature type="domain" description="PLAT" evidence="2">
    <location>
        <begin position="279"/>
        <end position="391"/>
    </location>
</feature>
<feature type="domain" description="PLAT" evidence="2">
    <location>
        <begin position="1101"/>
        <end position="1216"/>
    </location>
</feature>
<feature type="domain" description="PLAT" evidence="2">
    <location>
        <begin position="634"/>
        <end position="751"/>
    </location>
</feature>
<feature type="domain" description="PLAT" evidence="2">
    <location>
        <begin position="835"/>
        <end position="960"/>
    </location>
</feature>
<dbReference type="Proteomes" id="UP001444071">
    <property type="component" value="Unassembled WGS sequence"/>
</dbReference>
<sequence>MDEDDGKIQRDVLVGSMQPMGIIYNVQVMTGDIRGAGTNSKIHMVMHGSKGLRNSGKIFLEGGAFERALIDIFNVEICELISPLSRVTIGHDNGAVGAGWYCEKVVIYCPFTGIEQTFPCGMWLDEDEGDGLIERELYEMVSLRQKKHKKYPWSLWIWTSDIKGAGTDAQVFLQIYGEKGKSDEIKLENNSDNFEQGQIDKFMIEMPDIGRLLKLRIWHEKRNPFAGWHLAKVTLFKTLTMDKYSFECGRWLDINEDDNEIVRELPAKGTLIDEPLPLIKYLVTICTGNVSGSGTDARVFLNVIGDMGDTGERLMFMSKNNHDEFLIESVFLGQVCRVRVGHDGRGGGCGWYLDKVLVREEGQPESSAIDYHIAIKTGSVNGASSDSRVFVKLYGEKGDTDKVILAVSDNDLRNYFETARTDIFTLDTYDIGKASLFYLTDKSGSDTGVQISVPVHGMQYMFPSHRWLCKDEADGKVEVEIYPSEVLEIEKLINYEITVVTGDMRSAGTNANVFCQIYGDERKTEILALKSRSNNFERGTTEIFKIEALEVGKIYKIRIFHDGKGIGDGWFLEMVDIRRLTMAMVQIEVEIIEELQEVVETFTFPCNRWLARDEEDGEIVVELLTEASEELEMNSYEVYVYTGTMWGAGTDAKVYITIYGEIGDTGERWLRKSNHLNKFEKGQEDVFSLTAVDLGVLKKLRIRHDNSQASPGWFLDRVEIVDTKDDTTYFFPCKRWLAVDEDDGQLARELVPVDEAFMKKGDEDEDDSEATLGLEQKGGGSAGWFLDWVEIDAQSVGQKLRFPCGRWLDKGEDDGAIVRDLFPNPLQTEFYTPFVPYEIKTFTSDVFGAGTDADVFVVLYGRDGVCTQQKSLCVNKRERRMYFERGAEDMFIVELEDVGDVIEKIRIGHDNRGVNPGWHLDRVEIRRLLRKGKGSETAIFPCERWLAKSEDDGETMRELQPSDIITEKLSRDGSLKVTEVEVEDALESIAYVIIIGVDHTQTERLWLDLLDRRKGFQAGSLESFEAHGSDVGEIKKVELGHDGATPEDCWLVDELAVAVPTKGVKYIFACKCWLAKDRGDGLTARVFNVLDAEAIAISQKTIYELTVVTGDVQNAGTDTKIFMSVFGANGSMEEILLQKNEDRFERGQEDTFNMEIDDIAPLKKIRLRIDGSGSRPDWFLDKVLMRNLNTEEVSVFTYEEWLSRTCGPKKTMICEMPAVVDEEVMVELTTYIIQVKTSDVSGKFQNLPGSFKTLHKQRQREAGGVALVHLKFL</sequence>
<evidence type="ECO:0000256" key="1">
    <source>
        <dbReference type="PROSITE-ProRule" id="PRU00152"/>
    </source>
</evidence>
<evidence type="ECO:0000313" key="3">
    <source>
        <dbReference type="EMBL" id="MEQ2276971.1"/>
    </source>
</evidence>
<comment type="caution">
    <text evidence="3">The sequence shown here is derived from an EMBL/GenBank/DDBJ whole genome shotgun (WGS) entry which is preliminary data.</text>
</comment>
<name>A0ABV0X4Y5_9TELE</name>
<dbReference type="InterPro" id="IPR036392">
    <property type="entry name" value="PLAT/LH2_dom_sf"/>
</dbReference>
<dbReference type="SMART" id="SM00308">
    <property type="entry name" value="LH2"/>
    <property type="match status" value="5"/>
</dbReference>
<dbReference type="PROSITE" id="PS50095">
    <property type="entry name" value="PLAT"/>
    <property type="match status" value="8"/>
</dbReference>
<feature type="domain" description="PLAT" evidence="2">
    <location>
        <begin position="151"/>
        <end position="266"/>
    </location>
</feature>
<feature type="domain" description="PLAT" evidence="2">
    <location>
        <begin position="493"/>
        <end position="624"/>
    </location>
</feature>
<evidence type="ECO:0000259" key="2">
    <source>
        <dbReference type="PROSITE" id="PS50095"/>
    </source>
</evidence>
<dbReference type="CDD" id="cd01756">
    <property type="entry name" value="PLAT_repeat"/>
    <property type="match status" value="6"/>
</dbReference>
<proteinExistence type="predicted"/>
<dbReference type="PANTHER" id="PTHR45901:SF3">
    <property type="entry name" value="LIPOXYGENASE HOMOLOGY DOMAIN-CONTAINING PROTEIN 1"/>
    <property type="match status" value="1"/>
</dbReference>
<gene>
    <name evidence="3" type="ORF">XENORESO_016461</name>
</gene>
<reference evidence="3 4" key="1">
    <citation type="submission" date="2021-06" db="EMBL/GenBank/DDBJ databases">
        <authorList>
            <person name="Palmer J.M."/>
        </authorList>
    </citation>
    <scope>NUCLEOTIDE SEQUENCE [LARGE SCALE GENOMIC DNA]</scope>
    <source>
        <strain evidence="3 4">XR_2019</strain>
        <tissue evidence="3">Muscle</tissue>
    </source>
</reference>
<dbReference type="Gene3D" id="2.40.180.10">
    <property type="entry name" value="Catalase core domain"/>
    <property type="match status" value="7"/>
</dbReference>
<keyword evidence="4" id="KW-1185">Reference proteome</keyword>
<dbReference type="InterPro" id="IPR052970">
    <property type="entry name" value="Inner_ear_hair_cell_LOXHD"/>
</dbReference>
<protein>
    <recommendedName>
        <fullName evidence="2">PLAT domain-containing protein</fullName>
    </recommendedName>
</protein>
<dbReference type="PANTHER" id="PTHR45901">
    <property type="entry name" value="PROTEIN CBG12474"/>
    <property type="match status" value="1"/>
</dbReference>
<organism evidence="3 4">
    <name type="scientific">Xenotaenia resolanae</name>
    <dbReference type="NCBI Taxonomy" id="208358"/>
    <lineage>
        <taxon>Eukaryota</taxon>
        <taxon>Metazoa</taxon>
        <taxon>Chordata</taxon>
        <taxon>Craniata</taxon>
        <taxon>Vertebrata</taxon>
        <taxon>Euteleostomi</taxon>
        <taxon>Actinopterygii</taxon>
        <taxon>Neopterygii</taxon>
        <taxon>Teleostei</taxon>
        <taxon>Neoteleostei</taxon>
        <taxon>Acanthomorphata</taxon>
        <taxon>Ovalentaria</taxon>
        <taxon>Atherinomorphae</taxon>
        <taxon>Cyprinodontiformes</taxon>
        <taxon>Goodeidae</taxon>
        <taxon>Xenotaenia</taxon>
    </lineage>
</organism>
<comment type="caution">
    <text evidence="1">Lacks conserved residue(s) required for the propagation of feature annotation.</text>
</comment>
<dbReference type="Gene3D" id="2.60.60.20">
    <property type="entry name" value="PLAT/LH2 domain"/>
    <property type="match status" value="3"/>
</dbReference>
<dbReference type="InterPro" id="IPR001024">
    <property type="entry name" value="PLAT/LH2_dom"/>
</dbReference>
<feature type="domain" description="PLAT" evidence="2">
    <location>
        <begin position="22"/>
        <end position="138"/>
    </location>
</feature>
<accession>A0ABV0X4Y5</accession>
<dbReference type="Pfam" id="PF01477">
    <property type="entry name" value="PLAT"/>
    <property type="match status" value="9"/>
</dbReference>
<feature type="domain" description="PLAT" evidence="2">
    <location>
        <begin position="971"/>
        <end position="1088"/>
    </location>
</feature>
<dbReference type="EMBL" id="JAHRIM010090626">
    <property type="protein sequence ID" value="MEQ2276971.1"/>
    <property type="molecule type" value="Genomic_DNA"/>
</dbReference>